<feature type="transmembrane region" description="Helical" evidence="1">
    <location>
        <begin position="6"/>
        <end position="29"/>
    </location>
</feature>
<name>A0A1G6JSH3_NIADE</name>
<sequence length="66" mass="7917">MDVVFWTVVIYDLRLATIFVFFFFLSFLLPESCIASMIWPLPDGSLHNDICGKWKYMYLQLARYRD</sequence>
<dbReference type="Proteomes" id="UP000198757">
    <property type="component" value="Unassembled WGS sequence"/>
</dbReference>
<evidence type="ECO:0000256" key="1">
    <source>
        <dbReference type="SAM" id="Phobius"/>
    </source>
</evidence>
<keyword evidence="3" id="KW-1185">Reference proteome</keyword>
<dbReference type="EMBL" id="FMZO01000001">
    <property type="protein sequence ID" value="SDC21690.1"/>
    <property type="molecule type" value="Genomic_DNA"/>
</dbReference>
<protein>
    <submittedName>
        <fullName evidence="2">Uncharacterized protein</fullName>
    </submittedName>
</protein>
<keyword evidence="1" id="KW-1133">Transmembrane helix</keyword>
<evidence type="ECO:0000313" key="3">
    <source>
        <dbReference type="Proteomes" id="UP000198757"/>
    </source>
</evidence>
<organism evidence="2 3">
    <name type="scientific">Niabella drilacis (strain DSM 25811 / CCM 8410 / CCUG 62505 / LMG 26954 / E90)</name>
    <dbReference type="NCBI Taxonomy" id="1285928"/>
    <lineage>
        <taxon>Bacteria</taxon>
        <taxon>Pseudomonadati</taxon>
        <taxon>Bacteroidota</taxon>
        <taxon>Chitinophagia</taxon>
        <taxon>Chitinophagales</taxon>
        <taxon>Chitinophagaceae</taxon>
        <taxon>Niabella</taxon>
    </lineage>
</organism>
<proteinExistence type="predicted"/>
<keyword evidence="1" id="KW-0472">Membrane</keyword>
<accession>A0A1G6JSH3</accession>
<keyword evidence="1" id="KW-0812">Transmembrane</keyword>
<gene>
    <name evidence="2" type="ORF">SAMN04487894_101626</name>
</gene>
<reference evidence="3" key="1">
    <citation type="submission" date="2016-10" db="EMBL/GenBank/DDBJ databases">
        <authorList>
            <person name="Varghese N."/>
            <person name="Submissions S."/>
        </authorList>
    </citation>
    <scope>NUCLEOTIDE SEQUENCE [LARGE SCALE GENOMIC DNA]</scope>
    <source>
        <strain evidence="3">DSM 25811 / CCM 8410 / LMG 26954 / E90</strain>
    </source>
</reference>
<evidence type="ECO:0000313" key="2">
    <source>
        <dbReference type="EMBL" id="SDC21690.1"/>
    </source>
</evidence>
<dbReference type="AlphaFoldDB" id="A0A1G6JSH3"/>